<keyword evidence="3" id="KW-1185">Reference proteome</keyword>
<accession>A0AAN7RYS9</accession>
<proteinExistence type="predicted"/>
<evidence type="ECO:0000313" key="2">
    <source>
        <dbReference type="EMBL" id="KAK4813616.1"/>
    </source>
</evidence>
<evidence type="ECO:0000256" key="1">
    <source>
        <dbReference type="SAM" id="MobiDB-lite"/>
    </source>
</evidence>
<comment type="caution">
    <text evidence="2">The sequence shown here is derived from an EMBL/GenBank/DDBJ whole genome shotgun (WGS) entry which is preliminary data.</text>
</comment>
<organism evidence="2 3">
    <name type="scientific">Mycteria americana</name>
    <name type="common">Wood stork</name>
    <dbReference type="NCBI Taxonomy" id="33587"/>
    <lineage>
        <taxon>Eukaryota</taxon>
        <taxon>Metazoa</taxon>
        <taxon>Chordata</taxon>
        <taxon>Craniata</taxon>
        <taxon>Vertebrata</taxon>
        <taxon>Euteleostomi</taxon>
        <taxon>Archelosauria</taxon>
        <taxon>Archosauria</taxon>
        <taxon>Dinosauria</taxon>
        <taxon>Saurischia</taxon>
        <taxon>Theropoda</taxon>
        <taxon>Coelurosauria</taxon>
        <taxon>Aves</taxon>
        <taxon>Neognathae</taxon>
        <taxon>Neoaves</taxon>
        <taxon>Aequornithes</taxon>
        <taxon>Ciconiiformes</taxon>
        <taxon>Ciconiidae</taxon>
        <taxon>Mycteria</taxon>
    </lineage>
</organism>
<feature type="region of interest" description="Disordered" evidence="1">
    <location>
        <begin position="32"/>
        <end position="65"/>
    </location>
</feature>
<dbReference type="Proteomes" id="UP001333110">
    <property type="component" value="Unassembled WGS sequence"/>
</dbReference>
<sequence>MVVDTKLNISHQCALEAKSNSILGCIRKNITSRSREPPTPMAATPLAGAGGIIDTYPSDSRHTES</sequence>
<dbReference type="AlphaFoldDB" id="A0AAN7RYS9"/>
<dbReference type="EMBL" id="JAUNZN010000012">
    <property type="protein sequence ID" value="KAK4813616.1"/>
    <property type="molecule type" value="Genomic_DNA"/>
</dbReference>
<protein>
    <submittedName>
        <fullName evidence="2">Uncharacterized protein</fullName>
    </submittedName>
</protein>
<name>A0AAN7RYS9_MYCAM</name>
<reference evidence="2 3" key="1">
    <citation type="journal article" date="2023" name="J. Hered.">
        <title>Chromosome-level genome of the wood stork (Mycteria americana) provides insight into avian chromosome evolution.</title>
        <authorList>
            <person name="Flamio R. Jr."/>
            <person name="Ramstad K.M."/>
        </authorList>
    </citation>
    <scope>NUCLEOTIDE SEQUENCE [LARGE SCALE GENOMIC DNA]</scope>
    <source>
        <strain evidence="2">JAX WOST 10</strain>
    </source>
</reference>
<evidence type="ECO:0000313" key="3">
    <source>
        <dbReference type="Proteomes" id="UP001333110"/>
    </source>
</evidence>
<gene>
    <name evidence="2" type="ORF">QYF61_011962</name>
</gene>